<comment type="subcellular location">
    <subcellularLocation>
        <location evidence="2">Nucleus</location>
    </subcellularLocation>
</comment>
<evidence type="ECO:0000256" key="3">
    <source>
        <dbReference type="ARBA" id="ARBA00006958"/>
    </source>
</evidence>
<dbReference type="InterPro" id="IPR027806">
    <property type="entry name" value="HARBI1_dom"/>
</dbReference>
<organism evidence="9 10">
    <name type="scientific">Acyrthosiphon pisum</name>
    <name type="common">Pea aphid</name>
    <dbReference type="NCBI Taxonomy" id="7029"/>
    <lineage>
        <taxon>Eukaryota</taxon>
        <taxon>Metazoa</taxon>
        <taxon>Ecdysozoa</taxon>
        <taxon>Arthropoda</taxon>
        <taxon>Hexapoda</taxon>
        <taxon>Insecta</taxon>
        <taxon>Pterygota</taxon>
        <taxon>Neoptera</taxon>
        <taxon>Paraneoptera</taxon>
        <taxon>Hemiptera</taxon>
        <taxon>Sternorrhyncha</taxon>
        <taxon>Aphidomorpha</taxon>
        <taxon>Aphidoidea</taxon>
        <taxon>Aphididae</taxon>
        <taxon>Macrosiphini</taxon>
        <taxon>Acyrthosiphon</taxon>
    </lineage>
</organism>
<comment type="cofactor">
    <cofactor evidence="1">
        <name>a divalent metal cation</name>
        <dbReference type="ChEBI" id="CHEBI:60240"/>
    </cofactor>
</comment>
<proteinExistence type="inferred from homology"/>
<comment type="similarity">
    <text evidence="3">Belongs to the HARBI1 family.</text>
</comment>
<evidence type="ECO:0000256" key="7">
    <source>
        <dbReference type="ARBA" id="ARBA00023242"/>
    </source>
</evidence>
<keyword evidence="7" id="KW-0539">Nucleus</keyword>
<dbReference type="RefSeq" id="XP_008182975.1">
    <property type="nucleotide sequence ID" value="XM_008184753.1"/>
</dbReference>
<accession>A0A8R2F8A7</accession>
<evidence type="ECO:0000313" key="10">
    <source>
        <dbReference type="Proteomes" id="UP000007819"/>
    </source>
</evidence>
<dbReference type="KEGG" id="api:103309412"/>
<dbReference type="Proteomes" id="UP000007819">
    <property type="component" value="Unassembled WGS sequence"/>
</dbReference>
<reference evidence="10" key="1">
    <citation type="submission" date="2010-06" db="EMBL/GenBank/DDBJ databases">
        <authorList>
            <person name="Jiang H."/>
            <person name="Abraham K."/>
            <person name="Ali S."/>
            <person name="Alsbrooks S.L."/>
            <person name="Anim B.N."/>
            <person name="Anosike U.S."/>
            <person name="Attaway T."/>
            <person name="Bandaranaike D.P."/>
            <person name="Battles P.K."/>
            <person name="Bell S.N."/>
            <person name="Bell A.V."/>
            <person name="Beltran B."/>
            <person name="Bickham C."/>
            <person name="Bustamante Y."/>
            <person name="Caleb T."/>
            <person name="Canada A."/>
            <person name="Cardenas V."/>
            <person name="Carter K."/>
            <person name="Chacko J."/>
            <person name="Chandrabose M.N."/>
            <person name="Chavez D."/>
            <person name="Chavez A."/>
            <person name="Chen L."/>
            <person name="Chu H.-S."/>
            <person name="Claassen K.J."/>
            <person name="Cockrell R."/>
            <person name="Collins M."/>
            <person name="Cooper J.A."/>
            <person name="Cree A."/>
            <person name="Curry S.M."/>
            <person name="Da Y."/>
            <person name="Dao M.D."/>
            <person name="Das B."/>
            <person name="Davila M.-L."/>
            <person name="Davy-Carroll L."/>
            <person name="Denson S."/>
            <person name="Dinh H."/>
            <person name="Ebong V.E."/>
            <person name="Edwards J.R."/>
            <person name="Egan A."/>
            <person name="El-Daye J."/>
            <person name="Escobedo L."/>
            <person name="Fernandez S."/>
            <person name="Fernando P.R."/>
            <person name="Flagg N."/>
            <person name="Forbes L.D."/>
            <person name="Fowler R.G."/>
            <person name="Fu Q."/>
            <person name="Gabisi R.A."/>
            <person name="Ganer J."/>
            <person name="Garbino Pronczuk A."/>
            <person name="Garcia R.M."/>
            <person name="Garner T."/>
            <person name="Garrett T.E."/>
            <person name="Gonzalez D.A."/>
            <person name="Hamid H."/>
            <person name="Hawkins E.S."/>
            <person name="Hirani K."/>
            <person name="Hogues M.E."/>
            <person name="Hollins B."/>
            <person name="Hsiao C.-H."/>
            <person name="Jabil R."/>
            <person name="James M.L."/>
            <person name="Jhangiani S.N."/>
            <person name="Johnson B."/>
            <person name="Johnson Q."/>
            <person name="Joshi V."/>
            <person name="Kalu J.B."/>
            <person name="Kam C."/>
            <person name="Kashfia A."/>
            <person name="Keebler J."/>
            <person name="Kisamo H."/>
            <person name="Kovar C.L."/>
            <person name="Lago L.A."/>
            <person name="Lai C.-Y."/>
            <person name="Laidlaw J."/>
            <person name="Lara F."/>
            <person name="Le T.-K."/>
            <person name="Lee S.L."/>
            <person name="Legall F.H."/>
            <person name="Lemon S.J."/>
            <person name="Lewis L.R."/>
            <person name="Li B."/>
            <person name="Liu Y."/>
            <person name="Liu Y.-S."/>
            <person name="Lopez J."/>
            <person name="Lozado R.J."/>
            <person name="Lu J."/>
            <person name="Madu R.C."/>
            <person name="Maheshwari M."/>
            <person name="Maheshwari R."/>
            <person name="Malloy K."/>
            <person name="Martinez E."/>
            <person name="Mathew T."/>
            <person name="Mercado I.C."/>
            <person name="Mercado C."/>
            <person name="Meyer B."/>
            <person name="Montgomery K."/>
            <person name="Morgan M.B."/>
            <person name="Munidasa M."/>
            <person name="Nazareth L.V."/>
            <person name="Nelson J."/>
            <person name="Ng B.M."/>
            <person name="Nguyen N.B."/>
            <person name="Nguyen P.Q."/>
            <person name="Nguyen T."/>
            <person name="Obregon M."/>
            <person name="Okwuonu G.O."/>
            <person name="Onwere C.G."/>
            <person name="Orozco G."/>
            <person name="Parra A."/>
            <person name="Patel S."/>
            <person name="Patil S."/>
            <person name="Perez A."/>
            <person name="Perez Y."/>
            <person name="Pham C."/>
            <person name="Primus E.L."/>
            <person name="Pu L.-L."/>
            <person name="Puazo M."/>
            <person name="Qin X."/>
            <person name="Quiroz J.B."/>
            <person name="Reese J."/>
            <person name="Richards S."/>
            <person name="Rives C.M."/>
            <person name="Robberts R."/>
            <person name="Ruiz S.J."/>
            <person name="Ruiz M.J."/>
            <person name="Santibanez J."/>
            <person name="Schneider B.W."/>
            <person name="Sisson I."/>
            <person name="Smith M."/>
            <person name="Sodergren E."/>
            <person name="Song X.-Z."/>
            <person name="Song B.B."/>
            <person name="Summersgill H."/>
            <person name="Thelus R."/>
            <person name="Thornton R.D."/>
            <person name="Trejos Z.Y."/>
            <person name="Usmani K."/>
            <person name="Vattathil S."/>
            <person name="Villasana D."/>
            <person name="Walker D.L."/>
            <person name="Wang S."/>
            <person name="Wang K."/>
            <person name="White C.S."/>
            <person name="Williams A.C."/>
            <person name="Williamson J."/>
            <person name="Wilson K."/>
            <person name="Woghiren I.O."/>
            <person name="Woodworth J.R."/>
            <person name="Worley K.C."/>
            <person name="Wright R.A."/>
            <person name="Wu W."/>
            <person name="Young L."/>
            <person name="Zhang L."/>
            <person name="Zhang J."/>
            <person name="Zhu Y."/>
            <person name="Muzny D.M."/>
            <person name="Weinstock G."/>
            <person name="Gibbs R.A."/>
        </authorList>
    </citation>
    <scope>NUCLEOTIDE SEQUENCE [LARGE SCALE GENOMIC DNA]</scope>
    <source>
        <strain evidence="10">LSR1</strain>
    </source>
</reference>
<dbReference type="AlphaFoldDB" id="A0A8R2F8A7"/>
<reference evidence="9" key="2">
    <citation type="submission" date="2022-06" db="UniProtKB">
        <authorList>
            <consortium name="EnsemblMetazoa"/>
        </authorList>
    </citation>
    <scope>IDENTIFICATION</scope>
</reference>
<dbReference type="OrthoDB" id="6578679at2759"/>
<keyword evidence="6" id="KW-0378">Hydrolase</keyword>
<keyword evidence="5" id="KW-0479">Metal-binding</keyword>
<evidence type="ECO:0000256" key="5">
    <source>
        <dbReference type="ARBA" id="ARBA00022723"/>
    </source>
</evidence>
<dbReference type="GO" id="GO:0004518">
    <property type="term" value="F:nuclease activity"/>
    <property type="evidence" value="ECO:0007669"/>
    <property type="project" value="UniProtKB-KW"/>
</dbReference>
<evidence type="ECO:0000256" key="6">
    <source>
        <dbReference type="ARBA" id="ARBA00022801"/>
    </source>
</evidence>
<evidence type="ECO:0000313" key="9">
    <source>
        <dbReference type="EnsemblMetazoa" id="XP_008182975.1"/>
    </source>
</evidence>
<dbReference type="GeneID" id="103309412"/>
<evidence type="ECO:0000256" key="4">
    <source>
        <dbReference type="ARBA" id="ARBA00022722"/>
    </source>
</evidence>
<dbReference type="PANTHER" id="PTHR22930:SF269">
    <property type="entry name" value="NUCLEASE HARBI1-LIKE PROTEIN"/>
    <property type="match status" value="1"/>
</dbReference>
<evidence type="ECO:0000256" key="2">
    <source>
        <dbReference type="ARBA" id="ARBA00004123"/>
    </source>
</evidence>
<evidence type="ECO:0000256" key="1">
    <source>
        <dbReference type="ARBA" id="ARBA00001968"/>
    </source>
</evidence>
<evidence type="ECO:0000259" key="8">
    <source>
        <dbReference type="Pfam" id="PF13359"/>
    </source>
</evidence>
<dbReference type="GO" id="GO:0005634">
    <property type="term" value="C:nucleus"/>
    <property type="evidence" value="ECO:0007669"/>
    <property type="project" value="UniProtKB-SubCell"/>
</dbReference>
<dbReference type="InterPro" id="IPR045249">
    <property type="entry name" value="HARBI1-like"/>
</dbReference>
<dbReference type="PANTHER" id="PTHR22930">
    <property type="match status" value="1"/>
</dbReference>
<protein>
    <recommendedName>
        <fullName evidence="8">DDE Tnp4 domain-containing protein</fullName>
    </recommendedName>
</protein>
<sequence>MAPPTMGEWRDIAAGFYENSSFPNTVGAVDGKHIRLQCPKKSGSLYYNYKNFFSIILLAVCDSNYCLRVIDIGSYGKESDCNILKRSTFGKQLYSGKVNFPPDNQLPGDENGDRQPFVLVGDEAFALSKNLLRPFPGRSLNDRRRIFNYRLSRARQYIECTFGILTNKWRVLHTSLLVEPEFAVLITKACCVLHNYVRRKDSFNIEDTLNCTLQSINEKKGVGNSSSDAKNVREYFVNYVNNPNHSLAWQNRVIA</sequence>
<keyword evidence="4" id="KW-0540">Nuclease</keyword>
<keyword evidence="10" id="KW-1185">Reference proteome</keyword>
<name>A0A8R2F8A7_ACYPI</name>
<dbReference type="Pfam" id="PF13359">
    <property type="entry name" value="DDE_Tnp_4"/>
    <property type="match status" value="1"/>
</dbReference>
<dbReference type="EnsemblMetazoa" id="XM_008184753.1">
    <property type="protein sequence ID" value="XP_008182975.1"/>
    <property type="gene ID" value="LOC103309412"/>
</dbReference>
<dbReference type="GO" id="GO:0046872">
    <property type="term" value="F:metal ion binding"/>
    <property type="evidence" value="ECO:0007669"/>
    <property type="project" value="UniProtKB-KW"/>
</dbReference>
<feature type="domain" description="DDE Tnp4" evidence="8">
    <location>
        <begin position="29"/>
        <end position="195"/>
    </location>
</feature>
<dbReference type="GO" id="GO:0016787">
    <property type="term" value="F:hydrolase activity"/>
    <property type="evidence" value="ECO:0007669"/>
    <property type="project" value="UniProtKB-KW"/>
</dbReference>